<keyword evidence="2" id="KW-1185">Reference proteome</keyword>
<dbReference type="Proteomes" id="UP000652761">
    <property type="component" value="Unassembled WGS sequence"/>
</dbReference>
<gene>
    <name evidence="1" type="ORF">Taro_015665</name>
</gene>
<protein>
    <submittedName>
        <fullName evidence="1">Uncharacterized protein</fullName>
    </submittedName>
</protein>
<sequence>MPPPLASPDVFLKAPSTFSFSLPFDGGSYSGSRPRRQRITMQQTFPTHSASEGSVAAALTDGSTTSIVGSVSSQAWGQGHGRWGPSRVLTDRRLESGQRCNVKVIGGTGIGEPGAQFVSLIGIVSKLHCKIWQKDFVKLPAVIIDTIFRDLENITDCNKANRSHQSIPYRNSKKSHYQLKDDFERMIQLSATSLDSESRSTPISTEAAFVLVMGMDQSSRIRCGGSRETRCTWYGTGEGPSSTN</sequence>
<organism evidence="1 2">
    <name type="scientific">Colocasia esculenta</name>
    <name type="common">Wild taro</name>
    <name type="synonym">Arum esculentum</name>
    <dbReference type="NCBI Taxonomy" id="4460"/>
    <lineage>
        <taxon>Eukaryota</taxon>
        <taxon>Viridiplantae</taxon>
        <taxon>Streptophyta</taxon>
        <taxon>Embryophyta</taxon>
        <taxon>Tracheophyta</taxon>
        <taxon>Spermatophyta</taxon>
        <taxon>Magnoliopsida</taxon>
        <taxon>Liliopsida</taxon>
        <taxon>Araceae</taxon>
        <taxon>Aroideae</taxon>
        <taxon>Colocasieae</taxon>
        <taxon>Colocasia</taxon>
    </lineage>
</organism>
<comment type="caution">
    <text evidence="1">The sequence shown here is derived from an EMBL/GenBank/DDBJ whole genome shotgun (WGS) entry which is preliminary data.</text>
</comment>
<evidence type="ECO:0000313" key="1">
    <source>
        <dbReference type="EMBL" id="MQL83185.1"/>
    </source>
</evidence>
<dbReference type="AlphaFoldDB" id="A0A843UI66"/>
<reference evidence="1" key="1">
    <citation type="submission" date="2017-07" db="EMBL/GenBank/DDBJ databases">
        <title>Taro Niue Genome Assembly and Annotation.</title>
        <authorList>
            <person name="Atibalentja N."/>
            <person name="Keating K."/>
            <person name="Fields C.J."/>
        </authorList>
    </citation>
    <scope>NUCLEOTIDE SEQUENCE</scope>
    <source>
        <strain evidence="1">Niue_2</strain>
        <tissue evidence="1">Leaf</tissue>
    </source>
</reference>
<evidence type="ECO:0000313" key="2">
    <source>
        <dbReference type="Proteomes" id="UP000652761"/>
    </source>
</evidence>
<proteinExistence type="predicted"/>
<dbReference type="EMBL" id="NMUH01000680">
    <property type="protein sequence ID" value="MQL83185.1"/>
    <property type="molecule type" value="Genomic_DNA"/>
</dbReference>
<name>A0A843UI66_COLES</name>
<accession>A0A843UI66</accession>